<dbReference type="EMBL" id="DYUK01000284">
    <property type="protein sequence ID" value="HJG81224.1"/>
    <property type="molecule type" value="Genomic_DNA"/>
</dbReference>
<reference evidence="2" key="1">
    <citation type="journal article" date="2021" name="PeerJ">
        <title>Extensive microbial diversity within the chicken gut microbiome revealed by metagenomics and culture.</title>
        <authorList>
            <person name="Gilroy R."/>
            <person name="Ravi A."/>
            <person name="Getino M."/>
            <person name="Pursley I."/>
            <person name="Horton D.L."/>
            <person name="Alikhan N.F."/>
            <person name="Baker D."/>
            <person name="Gharbi K."/>
            <person name="Hall N."/>
            <person name="Watson M."/>
            <person name="Adriaenssens E.M."/>
            <person name="Foster-Nyarko E."/>
            <person name="Jarju S."/>
            <person name="Secka A."/>
            <person name="Antonio M."/>
            <person name="Oren A."/>
            <person name="Chaudhuri R.R."/>
            <person name="La Ragione R."/>
            <person name="Hildebrand F."/>
            <person name="Pallen M.J."/>
        </authorList>
    </citation>
    <scope>NUCLEOTIDE SEQUENCE</scope>
    <source>
        <strain evidence="2">ChiGjej5B5-7349</strain>
    </source>
</reference>
<evidence type="ECO:0000256" key="1">
    <source>
        <dbReference type="SAM" id="Phobius"/>
    </source>
</evidence>
<keyword evidence="1" id="KW-0812">Transmembrane</keyword>
<protein>
    <submittedName>
        <fullName evidence="2">Uncharacterized protein</fullName>
    </submittedName>
</protein>
<gene>
    <name evidence="2" type="ORF">K8V08_12510</name>
</gene>
<organism evidence="2 3">
    <name type="scientific">Brevibacterium senegalense</name>
    <dbReference type="NCBI Taxonomy" id="1033736"/>
    <lineage>
        <taxon>Bacteria</taxon>
        <taxon>Bacillati</taxon>
        <taxon>Actinomycetota</taxon>
        <taxon>Actinomycetes</taxon>
        <taxon>Micrococcales</taxon>
        <taxon>Brevibacteriaceae</taxon>
        <taxon>Brevibacterium</taxon>
    </lineage>
</organism>
<keyword evidence="1" id="KW-0472">Membrane</keyword>
<reference evidence="2" key="2">
    <citation type="submission" date="2021-09" db="EMBL/GenBank/DDBJ databases">
        <authorList>
            <person name="Gilroy R."/>
        </authorList>
    </citation>
    <scope>NUCLEOTIDE SEQUENCE</scope>
    <source>
        <strain evidence="2">ChiGjej5B5-7349</strain>
    </source>
</reference>
<dbReference type="AlphaFoldDB" id="A0A921SPZ8"/>
<sequence>MGMRRLILFAAVHLVGTALLVRVSPGLLDEVRAGDPGAALLLISGWLAVVAGARTTAAVALAGTWRVLRTAGVSAAPLRTAAVRVAPRAARTALTAAVGGTLTAAVLAGPALASSPSPAWPLTPTESA</sequence>
<accession>A0A921SPZ8</accession>
<keyword evidence="1" id="KW-1133">Transmembrane helix</keyword>
<name>A0A921SPZ8_9MICO</name>
<evidence type="ECO:0000313" key="3">
    <source>
        <dbReference type="Proteomes" id="UP000784435"/>
    </source>
</evidence>
<evidence type="ECO:0000313" key="2">
    <source>
        <dbReference type="EMBL" id="HJG81224.1"/>
    </source>
</evidence>
<feature type="transmembrane region" description="Helical" evidence="1">
    <location>
        <begin position="38"/>
        <end position="68"/>
    </location>
</feature>
<feature type="non-terminal residue" evidence="2">
    <location>
        <position position="128"/>
    </location>
</feature>
<comment type="caution">
    <text evidence="2">The sequence shown here is derived from an EMBL/GenBank/DDBJ whole genome shotgun (WGS) entry which is preliminary data.</text>
</comment>
<dbReference type="Proteomes" id="UP000784435">
    <property type="component" value="Unassembled WGS sequence"/>
</dbReference>
<feature type="transmembrane region" description="Helical" evidence="1">
    <location>
        <begin position="89"/>
        <end position="113"/>
    </location>
</feature>
<proteinExistence type="predicted"/>